<dbReference type="InterPro" id="IPR015421">
    <property type="entry name" value="PyrdxlP-dep_Trfase_major"/>
</dbReference>
<dbReference type="GO" id="GO:0030170">
    <property type="term" value="F:pyridoxal phosphate binding"/>
    <property type="evidence" value="ECO:0007669"/>
    <property type="project" value="InterPro"/>
</dbReference>
<proteinExistence type="inferred from homology"/>
<dbReference type="SUPFAM" id="SSF53383">
    <property type="entry name" value="PLP-dependent transferases"/>
    <property type="match status" value="1"/>
</dbReference>
<dbReference type="Proteomes" id="UP000041254">
    <property type="component" value="Unassembled WGS sequence"/>
</dbReference>
<name>A0A0G4EL61_VITBC</name>
<dbReference type="PANTHER" id="PTHR43206:SF1">
    <property type="entry name" value="4-AMINOBUTYRATE AMINOTRANSFERASE, MITOCHONDRIAL"/>
    <property type="match status" value="1"/>
</dbReference>
<dbReference type="Pfam" id="PF00202">
    <property type="entry name" value="Aminotran_3"/>
    <property type="match status" value="1"/>
</dbReference>
<dbReference type="PhylomeDB" id="A0A0G4EL61"/>
<dbReference type="PIRSF" id="PIRSF000521">
    <property type="entry name" value="Transaminase_4ab_Lys_Orn"/>
    <property type="match status" value="1"/>
</dbReference>
<dbReference type="GO" id="GO:0005739">
    <property type="term" value="C:mitochondrion"/>
    <property type="evidence" value="ECO:0007669"/>
    <property type="project" value="TreeGrafter"/>
</dbReference>
<dbReference type="GO" id="GO:0009450">
    <property type="term" value="P:gamma-aminobutyric acid catabolic process"/>
    <property type="evidence" value="ECO:0007669"/>
    <property type="project" value="TreeGrafter"/>
</dbReference>
<keyword evidence="3" id="KW-0032">Aminotransferase</keyword>
<comment type="similarity">
    <text evidence="2 7">Belongs to the class-III pyridoxal-phosphate-dependent aminotransferase family.</text>
</comment>
<keyword evidence="4" id="KW-0808">Transferase</keyword>
<organism evidence="8 9">
    <name type="scientific">Vitrella brassicaformis (strain CCMP3155)</name>
    <dbReference type="NCBI Taxonomy" id="1169540"/>
    <lineage>
        <taxon>Eukaryota</taxon>
        <taxon>Sar</taxon>
        <taxon>Alveolata</taxon>
        <taxon>Colpodellida</taxon>
        <taxon>Vitrellaceae</taxon>
        <taxon>Vitrella</taxon>
    </lineage>
</organism>
<accession>A0A0G4EL61</accession>
<dbReference type="OMA" id="GLMCAFD"/>
<keyword evidence="5 7" id="KW-0663">Pyridoxal phosphate</keyword>
<evidence type="ECO:0000256" key="7">
    <source>
        <dbReference type="RuleBase" id="RU003560"/>
    </source>
</evidence>
<dbReference type="PANTHER" id="PTHR43206">
    <property type="entry name" value="AMINOTRANSFERASE"/>
    <property type="match status" value="1"/>
</dbReference>
<dbReference type="FunFam" id="3.40.640.10:FF:000073">
    <property type="entry name" value="Probable 4-aminobutyrate aminotransferase"/>
    <property type="match status" value="1"/>
</dbReference>
<dbReference type="InterPro" id="IPR015422">
    <property type="entry name" value="PyrdxlP-dep_Trfase_small"/>
</dbReference>
<evidence type="ECO:0000256" key="6">
    <source>
        <dbReference type="ARBA" id="ARBA00048021"/>
    </source>
</evidence>
<dbReference type="InterPro" id="IPR015424">
    <property type="entry name" value="PyrdxlP-dep_Trfase"/>
</dbReference>
<evidence type="ECO:0000313" key="8">
    <source>
        <dbReference type="EMBL" id="CEL97921.1"/>
    </source>
</evidence>
<evidence type="ECO:0000256" key="2">
    <source>
        <dbReference type="ARBA" id="ARBA00008954"/>
    </source>
</evidence>
<dbReference type="VEuPathDB" id="CryptoDB:Vbra_12368"/>
<protein>
    <recommendedName>
        <fullName evidence="10">GABA aminotransferase</fullName>
    </recommendedName>
</protein>
<comment type="catalytic activity">
    <reaction evidence="6">
        <text>4-aminobutanoate + 2-oxoglutarate = succinate semialdehyde + L-glutamate</text>
        <dbReference type="Rhea" id="RHEA:23352"/>
        <dbReference type="ChEBI" id="CHEBI:16810"/>
        <dbReference type="ChEBI" id="CHEBI:29985"/>
        <dbReference type="ChEBI" id="CHEBI:57706"/>
        <dbReference type="ChEBI" id="CHEBI:59888"/>
        <dbReference type="EC" id="2.6.1.19"/>
    </reaction>
</comment>
<dbReference type="OrthoDB" id="312934at2759"/>
<sequence>MLLRRALSHGWSPGTAWLRCMSVGRSRQPFQELLLPIEIKTEFPGPESERLKAEYDQIGGGGGAVKFFVDFESSQGNYLVDADGNRMLDMYGHIASIPLGYNHPRLSALSELPHMKTLLVNRAALGLMPPKDFGTKVKDILMSVAPPGMTNVCTMACGSCANENAYKAACFVYQSRRREAEGRGKWEYTDEDKESTLVGEPPGSPQLSILSFKGGFHGRTFGSLTTTHTKDTHKLDVPAFPWPVADFPRLKYPLEENVEANRAEEARCLQTVEDLIVDREKRNDWPVAAVVVEPIQSEGGDHHASADFFRGLRDVTRRHGVALIVDEVQTGVAATGHMWAHESWNLTDPPDLVTFSKKSQIAGLYFTDAFRPNVGYRIFNTWMGDAVRLYQFQAILQTIESEKLLDNCRKTGDALLAVLQEAAATYPSLLKNPRGQGTICAVDGVDTATRDTIVDKMRHKGVLMGVCGSHALRFRPSLTFSPLHVQQFAPIFIKVLEEVASAKP</sequence>
<dbReference type="Gene3D" id="3.90.1150.10">
    <property type="entry name" value="Aspartate Aminotransferase, domain 1"/>
    <property type="match status" value="1"/>
</dbReference>
<dbReference type="CDD" id="cd00610">
    <property type="entry name" value="OAT_like"/>
    <property type="match status" value="1"/>
</dbReference>
<dbReference type="GO" id="GO:0034386">
    <property type="term" value="F:4-aminobutyrate:2-oxoglutarate transaminase activity"/>
    <property type="evidence" value="ECO:0007669"/>
    <property type="project" value="UniProtKB-EC"/>
</dbReference>
<evidence type="ECO:0000313" key="9">
    <source>
        <dbReference type="Proteomes" id="UP000041254"/>
    </source>
</evidence>
<gene>
    <name evidence="8" type="ORF">Vbra_12368</name>
</gene>
<dbReference type="InParanoid" id="A0A0G4EL61"/>
<reference evidence="8 9" key="1">
    <citation type="submission" date="2014-11" db="EMBL/GenBank/DDBJ databases">
        <authorList>
            <person name="Zhu J."/>
            <person name="Qi W."/>
            <person name="Song R."/>
        </authorList>
    </citation>
    <scope>NUCLEOTIDE SEQUENCE [LARGE SCALE GENOMIC DNA]</scope>
</reference>
<comment type="cofactor">
    <cofactor evidence="1">
        <name>pyridoxal 5'-phosphate</name>
        <dbReference type="ChEBI" id="CHEBI:597326"/>
    </cofactor>
</comment>
<evidence type="ECO:0008006" key="10">
    <source>
        <dbReference type="Google" id="ProtNLM"/>
    </source>
</evidence>
<evidence type="ECO:0000256" key="1">
    <source>
        <dbReference type="ARBA" id="ARBA00001933"/>
    </source>
</evidence>
<evidence type="ECO:0000256" key="4">
    <source>
        <dbReference type="ARBA" id="ARBA00022679"/>
    </source>
</evidence>
<dbReference type="Gene3D" id="3.40.640.10">
    <property type="entry name" value="Type I PLP-dependent aspartate aminotransferase-like (Major domain)"/>
    <property type="match status" value="1"/>
</dbReference>
<evidence type="ECO:0000256" key="5">
    <source>
        <dbReference type="ARBA" id="ARBA00022898"/>
    </source>
</evidence>
<keyword evidence="9" id="KW-1185">Reference proteome</keyword>
<dbReference type="STRING" id="1169540.A0A0G4EL61"/>
<dbReference type="InterPro" id="IPR005814">
    <property type="entry name" value="Aminotrans_3"/>
</dbReference>
<evidence type="ECO:0000256" key="3">
    <source>
        <dbReference type="ARBA" id="ARBA00022576"/>
    </source>
</evidence>
<dbReference type="EMBL" id="CDMY01000259">
    <property type="protein sequence ID" value="CEL97921.1"/>
    <property type="molecule type" value="Genomic_DNA"/>
</dbReference>
<dbReference type="AlphaFoldDB" id="A0A0G4EL61"/>